<keyword evidence="3" id="KW-1185">Reference proteome</keyword>
<reference evidence="2" key="1">
    <citation type="submission" date="2023-03" db="EMBL/GenBank/DDBJ databases">
        <title>Massive genome expansion in bonnet fungi (Mycena s.s.) driven by repeated elements and novel gene families across ecological guilds.</title>
        <authorList>
            <consortium name="Lawrence Berkeley National Laboratory"/>
            <person name="Harder C.B."/>
            <person name="Miyauchi S."/>
            <person name="Viragh M."/>
            <person name="Kuo A."/>
            <person name="Thoen E."/>
            <person name="Andreopoulos B."/>
            <person name="Lu D."/>
            <person name="Skrede I."/>
            <person name="Drula E."/>
            <person name="Henrissat B."/>
            <person name="Morin E."/>
            <person name="Kohler A."/>
            <person name="Barry K."/>
            <person name="LaButti K."/>
            <person name="Morin E."/>
            <person name="Salamov A."/>
            <person name="Lipzen A."/>
            <person name="Mereny Z."/>
            <person name="Hegedus B."/>
            <person name="Baldrian P."/>
            <person name="Stursova M."/>
            <person name="Weitz H."/>
            <person name="Taylor A."/>
            <person name="Grigoriev I.V."/>
            <person name="Nagy L.G."/>
            <person name="Martin F."/>
            <person name="Kauserud H."/>
        </authorList>
    </citation>
    <scope>NUCLEOTIDE SEQUENCE</scope>
    <source>
        <strain evidence="2">CBHHK173m</strain>
    </source>
</reference>
<feature type="chain" id="PRO_5042047981" description="Secreted protein" evidence="1">
    <location>
        <begin position="20"/>
        <end position="102"/>
    </location>
</feature>
<comment type="caution">
    <text evidence="2">The sequence shown here is derived from an EMBL/GenBank/DDBJ whole genome shotgun (WGS) entry which is preliminary data.</text>
</comment>
<name>A0AAD6XPH1_9AGAR</name>
<accession>A0AAD6XPH1</accession>
<dbReference type="EMBL" id="JARJCN010000039">
    <property type="protein sequence ID" value="KAJ7084013.1"/>
    <property type="molecule type" value="Genomic_DNA"/>
</dbReference>
<proteinExistence type="predicted"/>
<evidence type="ECO:0000313" key="3">
    <source>
        <dbReference type="Proteomes" id="UP001222325"/>
    </source>
</evidence>
<gene>
    <name evidence="2" type="ORF">B0H15DRAFT_849744</name>
</gene>
<dbReference type="AlphaFoldDB" id="A0AAD6XPH1"/>
<organism evidence="2 3">
    <name type="scientific">Mycena belliarum</name>
    <dbReference type="NCBI Taxonomy" id="1033014"/>
    <lineage>
        <taxon>Eukaryota</taxon>
        <taxon>Fungi</taxon>
        <taxon>Dikarya</taxon>
        <taxon>Basidiomycota</taxon>
        <taxon>Agaricomycotina</taxon>
        <taxon>Agaricomycetes</taxon>
        <taxon>Agaricomycetidae</taxon>
        <taxon>Agaricales</taxon>
        <taxon>Marasmiineae</taxon>
        <taxon>Mycenaceae</taxon>
        <taxon>Mycena</taxon>
    </lineage>
</organism>
<evidence type="ECO:0000256" key="1">
    <source>
        <dbReference type="SAM" id="SignalP"/>
    </source>
</evidence>
<keyword evidence="1" id="KW-0732">Signal</keyword>
<evidence type="ECO:0000313" key="2">
    <source>
        <dbReference type="EMBL" id="KAJ7084013.1"/>
    </source>
</evidence>
<sequence>MRVVTASFVLAVFAATARATAINATCAVCPKELGAHDYYLVFGEPHNGMMYCIYRSAAHANSRPQDGFCTFIQDEGYRFGNMYALEQCPEKVPVQDCATVCA</sequence>
<protein>
    <recommendedName>
        <fullName evidence="4">Secreted protein</fullName>
    </recommendedName>
</protein>
<dbReference type="Proteomes" id="UP001222325">
    <property type="component" value="Unassembled WGS sequence"/>
</dbReference>
<evidence type="ECO:0008006" key="4">
    <source>
        <dbReference type="Google" id="ProtNLM"/>
    </source>
</evidence>
<feature type="signal peptide" evidence="1">
    <location>
        <begin position="1"/>
        <end position="19"/>
    </location>
</feature>